<keyword evidence="2" id="KW-0808">Transferase</keyword>
<dbReference type="Proteomes" id="UP000320516">
    <property type="component" value="Unassembled WGS sequence"/>
</dbReference>
<dbReference type="InterPro" id="IPR013216">
    <property type="entry name" value="Methyltransf_11"/>
</dbReference>
<dbReference type="AlphaFoldDB" id="A0A560JIB0"/>
<name>A0A560JIB0_9PROT</name>
<dbReference type="Pfam" id="PF08241">
    <property type="entry name" value="Methyltransf_11"/>
    <property type="match status" value="1"/>
</dbReference>
<organism evidence="2 3">
    <name type="scientific">Nitrospirillum amazonense</name>
    <dbReference type="NCBI Taxonomy" id="28077"/>
    <lineage>
        <taxon>Bacteria</taxon>
        <taxon>Pseudomonadati</taxon>
        <taxon>Pseudomonadota</taxon>
        <taxon>Alphaproteobacteria</taxon>
        <taxon>Rhodospirillales</taxon>
        <taxon>Azospirillaceae</taxon>
        <taxon>Nitrospirillum</taxon>
    </lineage>
</organism>
<evidence type="ECO:0000313" key="3">
    <source>
        <dbReference type="Proteomes" id="UP000320516"/>
    </source>
</evidence>
<sequence>MDAFNQLARPPIRFRAAWHALGSQLRHPTGVLGHLLGLVMNRLNAHPNRVAVEALAPRPGDTVLELGCGPGHALALAVKAVGPAGTVHGIDQSAVMLQQAAKLNRQSRQQGQLHLHLGRFDTLPLPAGAVDGMLAVNVAYFWQNAADVLREARRVLRPGGRLVVYVTDAATMQRWPFAGTGTHRLFTPLDLRAMLLAGGFPGAGISIRSVRLGYGMTGLVAIAENQPSRPLRQVGAEL</sequence>
<dbReference type="RefSeq" id="WP_145612245.1">
    <property type="nucleotide sequence ID" value="NZ_JARPAF010000001.1"/>
</dbReference>
<comment type="caution">
    <text evidence="2">The sequence shown here is derived from an EMBL/GenBank/DDBJ whole genome shotgun (WGS) entry which is preliminary data.</text>
</comment>
<keyword evidence="2" id="KW-0489">Methyltransferase</keyword>
<dbReference type="GO" id="GO:0008757">
    <property type="term" value="F:S-adenosylmethionine-dependent methyltransferase activity"/>
    <property type="evidence" value="ECO:0007669"/>
    <property type="project" value="InterPro"/>
</dbReference>
<gene>
    <name evidence="2" type="ORF">FBZ87_10781</name>
</gene>
<dbReference type="GO" id="GO:0032259">
    <property type="term" value="P:methylation"/>
    <property type="evidence" value="ECO:0007669"/>
    <property type="project" value="UniProtKB-KW"/>
</dbReference>
<evidence type="ECO:0000313" key="2">
    <source>
        <dbReference type="EMBL" id="TWB70697.1"/>
    </source>
</evidence>
<dbReference type="SUPFAM" id="SSF53335">
    <property type="entry name" value="S-adenosyl-L-methionine-dependent methyltransferases"/>
    <property type="match status" value="1"/>
</dbReference>
<dbReference type="EMBL" id="VITV01000007">
    <property type="protein sequence ID" value="TWB70697.1"/>
    <property type="molecule type" value="Genomic_DNA"/>
</dbReference>
<dbReference type="Gene3D" id="3.40.50.150">
    <property type="entry name" value="Vaccinia Virus protein VP39"/>
    <property type="match status" value="1"/>
</dbReference>
<proteinExistence type="predicted"/>
<dbReference type="InterPro" id="IPR029063">
    <property type="entry name" value="SAM-dependent_MTases_sf"/>
</dbReference>
<dbReference type="PANTHER" id="PTHR43591">
    <property type="entry name" value="METHYLTRANSFERASE"/>
    <property type="match status" value="1"/>
</dbReference>
<feature type="domain" description="Methyltransferase type 11" evidence="1">
    <location>
        <begin position="64"/>
        <end position="164"/>
    </location>
</feature>
<reference evidence="2 3" key="1">
    <citation type="submission" date="2019-06" db="EMBL/GenBank/DDBJ databases">
        <title>Genomic Encyclopedia of Type Strains, Phase IV (KMG-V): Genome sequencing to study the core and pangenomes of soil and plant-associated prokaryotes.</title>
        <authorList>
            <person name="Whitman W."/>
        </authorList>
    </citation>
    <scope>NUCLEOTIDE SEQUENCE [LARGE SCALE GENOMIC DNA]</scope>
    <source>
        <strain evidence="2 3">BR 12005</strain>
    </source>
</reference>
<accession>A0A560JIB0</accession>
<dbReference type="CDD" id="cd02440">
    <property type="entry name" value="AdoMet_MTases"/>
    <property type="match status" value="1"/>
</dbReference>
<protein>
    <submittedName>
        <fullName evidence="2">Methyltransferase family protein</fullName>
    </submittedName>
</protein>
<evidence type="ECO:0000259" key="1">
    <source>
        <dbReference type="Pfam" id="PF08241"/>
    </source>
</evidence>
<dbReference type="PANTHER" id="PTHR43591:SF24">
    <property type="entry name" value="2-METHOXY-6-POLYPRENYL-1,4-BENZOQUINOL METHYLASE, MITOCHONDRIAL"/>
    <property type="match status" value="1"/>
</dbReference>